<protein>
    <submittedName>
        <fullName evidence="1">Uncharacterized protein</fullName>
    </submittedName>
</protein>
<gene>
    <name evidence="1" type="ORF">DFP99_1218</name>
</gene>
<name>A0A288Q711_9LACO</name>
<dbReference type="GeneID" id="94546837"/>
<proteinExistence type="predicted"/>
<evidence type="ECO:0000313" key="1">
    <source>
        <dbReference type="EMBL" id="RDL05268.1"/>
    </source>
</evidence>
<dbReference type="KEGG" id="wso:WSWS_01391"/>
<dbReference type="AlphaFoldDB" id="A0A288Q711"/>
<evidence type="ECO:0000313" key="2">
    <source>
        <dbReference type="Proteomes" id="UP000254912"/>
    </source>
</evidence>
<dbReference type="RefSeq" id="WP_164699455.1">
    <property type="nucleotide sequence ID" value="NZ_BJYO01000005.1"/>
</dbReference>
<dbReference type="Proteomes" id="UP000254912">
    <property type="component" value="Unassembled WGS sequence"/>
</dbReference>
<keyword evidence="2" id="KW-1185">Reference proteome</keyword>
<reference evidence="1 2" key="1">
    <citation type="submission" date="2018-07" db="EMBL/GenBank/DDBJ databases">
        <title>Genomic Encyclopedia of Type Strains, Phase III (KMG-III): the genomes of soil and plant-associated and newly described type strains.</title>
        <authorList>
            <person name="Whitman W."/>
        </authorList>
    </citation>
    <scope>NUCLEOTIDE SEQUENCE [LARGE SCALE GENOMIC DNA]</scope>
    <source>
        <strain evidence="1 2">CECT 7031</strain>
    </source>
</reference>
<accession>A0A288Q711</accession>
<sequence length="56" mass="6251">MPFEFENIKDLAGETLERVDPDTVKETASDLLGDKAEVLDNVDLDDVKDKLSDLLD</sequence>
<organism evidence="1 2">
    <name type="scientific">Weissella soli</name>
    <dbReference type="NCBI Taxonomy" id="155866"/>
    <lineage>
        <taxon>Bacteria</taxon>
        <taxon>Bacillati</taxon>
        <taxon>Bacillota</taxon>
        <taxon>Bacilli</taxon>
        <taxon>Lactobacillales</taxon>
        <taxon>Lactobacillaceae</taxon>
        <taxon>Weissella</taxon>
    </lineage>
</organism>
<comment type="caution">
    <text evidence="1">The sequence shown here is derived from an EMBL/GenBank/DDBJ whole genome shotgun (WGS) entry which is preliminary data.</text>
</comment>
<dbReference type="EMBL" id="QRAS01000003">
    <property type="protein sequence ID" value="RDL05268.1"/>
    <property type="molecule type" value="Genomic_DNA"/>
</dbReference>